<feature type="transmembrane region" description="Helical" evidence="2">
    <location>
        <begin position="237"/>
        <end position="257"/>
    </location>
</feature>
<feature type="transmembrane region" description="Helical" evidence="2">
    <location>
        <begin position="55"/>
        <end position="74"/>
    </location>
</feature>
<sequence>MSLLFPLFSFVCGLLLASTPYATLIKTRLSSLLARGLIPIVIIYNMVFYREGSMSLMLLSLGSAILLFSFYSMLFKDRLQALCFSYTNIAWLGFPVAIALFGPEVSAPMIALYIGGSLFGNVWAVSAVSSTPQALFSIIRKVIQSPPVIALGIALLCRLLQIQNLQQHQWIDGIYNLAKWGMSFTGMCVLGMWLRHTRVAKQDLIDSSKIALLKMLCGAVICALVYVFFPIPNLPHAIAVLFLLFCLPPAANIVALETHYQGTGTSAKYIAAGTMVSCLIILIYALVLQLIY</sequence>
<evidence type="ECO:0000313" key="3">
    <source>
        <dbReference type="EMBL" id="TCM70773.1"/>
    </source>
</evidence>
<evidence type="ECO:0000256" key="2">
    <source>
        <dbReference type="SAM" id="Phobius"/>
    </source>
</evidence>
<dbReference type="Proteomes" id="UP000294963">
    <property type="component" value="Unassembled WGS sequence"/>
</dbReference>
<feature type="transmembrane region" description="Helical" evidence="2">
    <location>
        <begin position="6"/>
        <end position="25"/>
    </location>
</feature>
<dbReference type="PANTHER" id="PTHR36838">
    <property type="entry name" value="AUXIN EFFLUX CARRIER FAMILY PROTEIN"/>
    <property type="match status" value="1"/>
</dbReference>
<keyword evidence="2" id="KW-0472">Membrane</keyword>
<keyword evidence="2" id="KW-1133">Transmembrane helix</keyword>
<evidence type="ECO:0000313" key="4">
    <source>
        <dbReference type="Proteomes" id="UP000294963"/>
    </source>
</evidence>
<keyword evidence="1" id="KW-0813">Transport</keyword>
<protein>
    <recommendedName>
        <fullName evidence="5">Permease</fullName>
    </recommendedName>
</protein>
<name>A0A4R1YA46_ACICA</name>
<feature type="transmembrane region" description="Helical" evidence="2">
    <location>
        <begin position="269"/>
        <end position="291"/>
    </location>
</feature>
<dbReference type="PANTHER" id="PTHR36838:SF3">
    <property type="entry name" value="TRANSPORTER AUXIN EFFLUX CARRIER EC FAMILY"/>
    <property type="match status" value="1"/>
</dbReference>
<dbReference type="EMBL" id="SLVJ01000001">
    <property type="protein sequence ID" value="TCM70773.1"/>
    <property type="molecule type" value="Genomic_DNA"/>
</dbReference>
<organism evidence="3 4">
    <name type="scientific">Acinetobacter calcoaceticus</name>
    <dbReference type="NCBI Taxonomy" id="471"/>
    <lineage>
        <taxon>Bacteria</taxon>
        <taxon>Pseudomonadati</taxon>
        <taxon>Pseudomonadota</taxon>
        <taxon>Gammaproteobacteria</taxon>
        <taxon>Moraxellales</taxon>
        <taxon>Moraxellaceae</taxon>
        <taxon>Acinetobacter</taxon>
        <taxon>Acinetobacter calcoaceticus/baumannii complex</taxon>
    </lineage>
</organism>
<comment type="caution">
    <text evidence="3">The sequence shown here is derived from an EMBL/GenBank/DDBJ whole genome shotgun (WGS) entry which is preliminary data.</text>
</comment>
<feature type="transmembrane region" description="Helical" evidence="2">
    <location>
        <begin position="174"/>
        <end position="194"/>
    </location>
</feature>
<dbReference type="AlphaFoldDB" id="A0A4R1YA46"/>
<reference evidence="3 4" key="1">
    <citation type="submission" date="2019-03" db="EMBL/GenBank/DDBJ databases">
        <title>Genomic analyses of the natural microbiome of Caenorhabditis elegans.</title>
        <authorList>
            <person name="Samuel B."/>
        </authorList>
    </citation>
    <scope>NUCLEOTIDE SEQUENCE [LARGE SCALE GENOMIC DNA]</scope>
    <source>
        <strain evidence="3 4">JUb89</strain>
    </source>
</reference>
<feature type="transmembrane region" description="Helical" evidence="2">
    <location>
        <begin position="142"/>
        <end position="162"/>
    </location>
</feature>
<feature type="transmembrane region" description="Helical" evidence="2">
    <location>
        <begin position="32"/>
        <end position="49"/>
    </location>
</feature>
<feature type="transmembrane region" description="Helical" evidence="2">
    <location>
        <begin position="210"/>
        <end position="231"/>
    </location>
</feature>
<keyword evidence="2" id="KW-0812">Transmembrane</keyword>
<feature type="transmembrane region" description="Helical" evidence="2">
    <location>
        <begin position="107"/>
        <end position="130"/>
    </location>
</feature>
<proteinExistence type="predicted"/>
<evidence type="ECO:0008006" key="5">
    <source>
        <dbReference type="Google" id="ProtNLM"/>
    </source>
</evidence>
<dbReference type="OrthoDB" id="358752at2"/>
<evidence type="ECO:0000256" key="1">
    <source>
        <dbReference type="ARBA" id="ARBA00022448"/>
    </source>
</evidence>
<gene>
    <name evidence="3" type="ORF">EC844_10142</name>
</gene>
<keyword evidence="4" id="KW-1185">Reference proteome</keyword>
<feature type="transmembrane region" description="Helical" evidence="2">
    <location>
        <begin position="81"/>
        <end position="101"/>
    </location>
</feature>
<accession>A0A4R1YA46</accession>